<keyword evidence="1" id="KW-0472">Membrane</keyword>
<keyword evidence="1" id="KW-1133">Transmembrane helix</keyword>
<proteinExistence type="predicted"/>
<feature type="transmembrane region" description="Helical" evidence="1">
    <location>
        <begin position="21"/>
        <end position="40"/>
    </location>
</feature>
<dbReference type="RefSeq" id="WP_151155134.1">
    <property type="nucleotide sequence ID" value="NZ_VZRA01000001.1"/>
</dbReference>
<protein>
    <submittedName>
        <fullName evidence="2">General secretion pathway protein GspM</fullName>
    </submittedName>
</protein>
<keyword evidence="1" id="KW-0812">Transmembrane</keyword>
<reference evidence="2 3" key="1">
    <citation type="journal article" date="2020" name="Microorganisms">
        <title>Description of Three Novel Members in the Family Geobacteraceae, Oryzomonas japonicum gen. nov., sp. nov., Oryzomonas sagensis sp. nov., and Oryzomonas ruber sp. nov.</title>
        <authorList>
            <person name="Xu Z."/>
            <person name="Masuda Y."/>
            <person name="Hayakawa C."/>
            <person name="Ushijima N."/>
            <person name="Kawano K."/>
            <person name="Shiratori Y."/>
            <person name="Senoo K."/>
            <person name="Itoh H."/>
        </authorList>
    </citation>
    <scope>NUCLEOTIDE SEQUENCE [LARGE SCALE GENOMIC DNA]</scope>
    <source>
        <strain evidence="2 3">Red100</strain>
    </source>
</reference>
<gene>
    <name evidence="2" type="ORF">F6V30_03675</name>
</gene>
<name>A0ABQ6TRS1_9BACT</name>
<organism evidence="2 3">
    <name type="scientific">Oryzomonas sagensis</name>
    <dbReference type="NCBI Taxonomy" id="2603857"/>
    <lineage>
        <taxon>Bacteria</taxon>
        <taxon>Pseudomonadati</taxon>
        <taxon>Thermodesulfobacteriota</taxon>
        <taxon>Desulfuromonadia</taxon>
        <taxon>Geobacterales</taxon>
        <taxon>Geobacteraceae</taxon>
        <taxon>Oryzomonas</taxon>
    </lineage>
</organism>
<accession>A0ABQ6TRS1</accession>
<comment type="caution">
    <text evidence="2">The sequence shown here is derived from an EMBL/GenBank/DDBJ whole genome shotgun (WGS) entry which is preliminary data.</text>
</comment>
<evidence type="ECO:0000313" key="3">
    <source>
        <dbReference type="Proteomes" id="UP000798046"/>
    </source>
</evidence>
<evidence type="ECO:0000256" key="1">
    <source>
        <dbReference type="SAM" id="Phobius"/>
    </source>
</evidence>
<sequence>MTNLLAELQDFWRDLDRRTRLTAGYCLIALLAVFLVWSALAGRTAALEQKRHAREAVLKELLPLSVAYRTAKQSADQLAGRMASVRPDDSVAKVIDEIGIKGKGVKIAPIKGEERGGMLEDAADVRIDAVTANEAINLIYRLEKGGRPVLVKKVNLRVRFDDPSRLDLALIVALLKPAPGQRK</sequence>
<dbReference type="Proteomes" id="UP000798046">
    <property type="component" value="Unassembled WGS sequence"/>
</dbReference>
<keyword evidence="3" id="KW-1185">Reference proteome</keyword>
<dbReference type="EMBL" id="VZRA01000001">
    <property type="protein sequence ID" value="KAB0671689.1"/>
    <property type="molecule type" value="Genomic_DNA"/>
</dbReference>
<evidence type="ECO:0000313" key="2">
    <source>
        <dbReference type="EMBL" id="KAB0671689.1"/>
    </source>
</evidence>